<evidence type="ECO:0000256" key="1">
    <source>
        <dbReference type="PROSITE-ProRule" id="PRU00042"/>
    </source>
</evidence>
<accession>A0AAV4X6D6</accession>
<dbReference type="GO" id="GO:0008270">
    <property type="term" value="F:zinc ion binding"/>
    <property type="evidence" value="ECO:0007669"/>
    <property type="project" value="UniProtKB-KW"/>
</dbReference>
<gene>
    <name evidence="4" type="ORF">CEXT_154251</name>
</gene>
<reference evidence="4 5" key="1">
    <citation type="submission" date="2021-06" db="EMBL/GenBank/DDBJ databases">
        <title>Caerostris extrusa draft genome.</title>
        <authorList>
            <person name="Kono N."/>
            <person name="Arakawa K."/>
        </authorList>
    </citation>
    <scope>NUCLEOTIDE SEQUENCE [LARGE SCALE GENOMIC DNA]</scope>
</reference>
<evidence type="ECO:0000259" key="3">
    <source>
        <dbReference type="PROSITE" id="PS50157"/>
    </source>
</evidence>
<keyword evidence="1" id="KW-0862">Zinc</keyword>
<dbReference type="AlphaFoldDB" id="A0AAV4X6D6"/>
<evidence type="ECO:0000256" key="2">
    <source>
        <dbReference type="SAM" id="MobiDB-lite"/>
    </source>
</evidence>
<dbReference type="Proteomes" id="UP001054945">
    <property type="component" value="Unassembled WGS sequence"/>
</dbReference>
<feature type="compositionally biased region" description="Polar residues" evidence="2">
    <location>
        <begin position="85"/>
        <end position="103"/>
    </location>
</feature>
<evidence type="ECO:0000313" key="5">
    <source>
        <dbReference type="Proteomes" id="UP001054945"/>
    </source>
</evidence>
<comment type="caution">
    <text evidence="4">The sequence shown here is derived from an EMBL/GenBank/DDBJ whole genome shotgun (WGS) entry which is preliminary data.</text>
</comment>
<dbReference type="PROSITE" id="PS50157">
    <property type="entry name" value="ZINC_FINGER_C2H2_2"/>
    <property type="match status" value="1"/>
</dbReference>
<protein>
    <recommendedName>
        <fullName evidence="3">C2H2-type domain-containing protein</fullName>
    </recommendedName>
</protein>
<dbReference type="InterPro" id="IPR013087">
    <property type="entry name" value="Znf_C2H2_type"/>
</dbReference>
<name>A0AAV4X6D6_CAEEX</name>
<keyword evidence="5" id="KW-1185">Reference proteome</keyword>
<sequence>MDAFSHVILMPAKPPKKKKFPCEYCDFSFRTRKSRDEHHVSHQLEEEFNTLHELASNIYASDFVLPKSPSEKPGVSFSSKRPKIQRSNLPGPSTSSGPVRTST</sequence>
<dbReference type="EMBL" id="BPLR01017294">
    <property type="protein sequence ID" value="GIY90122.1"/>
    <property type="molecule type" value="Genomic_DNA"/>
</dbReference>
<keyword evidence="1" id="KW-0479">Metal-binding</keyword>
<keyword evidence="1" id="KW-0863">Zinc-finger</keyword>
<evidence type="ECO:0000313" key="4">
    <source>
        <dbReference type="EMBL" id="GIY90122.1"/>
    </source>
</evidence>
<feature type="region of interest" description="Disordered" evidence="2">
    <location>
        <begin position="68"/>
        <end position="103"/>
    </location>
</feature>
<dbReference type="PROSITE" id="PS00028">
    <property type="entry name" value="ZINC_FINGER_C2H2_1"/>
    <property type="match status" value="1"/>
</dbReference>
<proteinExistence type="predicted"/>
<organism evidence="4 5">
    <name type="scientific">Caerostris extrusa</name>
    <name type="common">Bark spider</name>
    <name type="synonym">Caerostris bankana</name>
    <dbReference type="NCBI Taxonomy" id="172846"/>
    <lineage>
        <taxon>Eukaryota</taxon>
        <taxon>Metazoa</taxon>
        <taxon>Ecdysozoa</taxon>
        <taxon>Arthropoda</taxon>
        <taxon>Chelicerata</taxon>
        <taxon>Arachnida</taxon>
        <taxon>Araneae</taxon>
        <taxon>Araneomorphae</taxon>
        <taxon>Entelegynae</taxon>
        <taxon>Araneoidea</taxon>
        <taxon>Araneidae</taxon>
        <taxon>Caerostris</taxon>
    </lineage>
</organism>
<feature type="domain" description="C2H2-type" evidence="3">
    <location>
        <begin position="20"/>
        <end position="47"/>
    </location>
</feature>